<name>A0AAD4JNY8_PERFH</name>
<dbReference type="AlphaFoldDB" id="A0AAD4JNY8"/>
<dbReference type="Proteomes" id="UP001190926">
    <property type="component" value="Unassembled WGS sequence"/>
</dbReference>
<feature type="transmembrane region" description="Helical" evidence="1">
    <location>
        <begin position="40"/>
        <end position="58"/>
    </location>
</feature>
<keyword evidence="3" id="KW-1185">Reference proteome</keyword>
<evidence type="ECO:0000313" key="3">
    <source>
        <dbReference type="Proteomes" id="UP001190926"/>
    </source>
</evidence>
<keyword evidence="1" id="KW-0472">Membrane</keyword>
<comment type="caution">
    <text evidence="2">The sequence shown here is derived from an EMBL/GenBank/DDBJ whole genome shotgun (WGS) entry which is preliminary data.</text>
</comment>
<proteinExistence type="predicted"/>
<dbReference type="EMBL" id="SDAM02000019">
    <property type="protein sequence ID" value="KAH6836779.1"/>
    <property type="molecule type" value="Genomic_DNA"/>
</dbReference>
<keyword evidence="1" id="KW-1133">Transmembrane helix</keyword>
<organism evidence="2 3">
    <name type="scientific">Perilla frutescens var. hirtella</name>
    <name type="common">Perilla citriodora</name>
    <name type="synonym">Perilla setoyensis</name>
    <dbReference type="NCBI Taxonomy" id="608512"/>
    <lineage>
        <taxon>Eukaryota</taxon>
        <taxon>Viridiplantae</taxon>
        <taxon>Streptophyta</taxon>
        <taxon>Embryophyta</taxon>
        <taxon>Tracheophyta</taxon>
        <taxon>Spermatophyta</taxon>
        <taxon>Magnoliopsida</taxon>
        <taxon>eudicotyledons</taxon>
        <taxon>Gunneridae</taxon>
        <taxon>Pentapetalae</taxon>
        <taxon>asterids</taxon>
        <taxon>lamiids</taxon>
        <taxon>Lamiales</taxon>
        <taxon>Lamiaceae</taxon>
        <taxon>Nepetoideae</taxon>
        <taxon>Elsholtzieae</taxon>
        <taxon>Perilla</taxon>
    </lineage>
</organism>
<gene>
    <name evidence="2" type="ORF">C2S53_008226</name>
</gene>
<reference evidence="2 3" key="1">
    <citation type="journal article" date="2021" name="Nat. Commun.">
        <title>Incipient diploidization of the medicinal plant Perilla within 10,000 years.</title>
        <authorList>
            <person name="Zhang Y."/>
            <person name="Shen Q."/>
            <person name="Leng L."/>
            <person name="Zhang D."/>
            <person name="Chen S."/>
            <person name="Shi Y."/>
            <person name="Ning Z."/>
            <person name="Chen S."/>
        </authorList>
    </citation>
    <scope>NUCLEOTIDE SEQUENCE [LARGE SCALE GENOMIC DNA]</scope>
    <source>
        <strain evidence="3">cv. PC099</strain>
    </source>
</reference>
<sequence>MEVISGSHGVQNNVGEHAVVKPFRLNMIAERGEVAIQTRAAYLAFAAPLSGAAALAILRVRVLFGHLHPSAALAAVATVVVSLDGEMLCL</sequence>
<keyword evidence="1" id="KW-0812">Transmembrane</keyword>
<evidence type="ECO:0000256" key="1">
    <source>
        <dbReference type="SAM" id="Phobius"/>
    </source>
</evidence>
<protein>
    <submittedName>
        <fullName evidence="2">Uncharacterized protein</fullName>
    </submittedName>
</protein>
<evidence type="ECO:0000313" key="2">
    <source>
        <dbReference type="EMBL" id="KAH6836779.1"/>
    </source>
</evidence>
<accession>A0AAD4JNY8</accession>